<proteinExistence type="predicted"/>
<name>A0A1B7MS45_9AGAM</name>
<dbReference type="AlphaFoldDB" id="A0A1B7MS45"/>
<dbReference type="Proteomes" id="UP000092154">
    <property type="component" value="Unassembled WGS sequence"/>
</dbReference>
<gene>
    <name evidence="1" type="ORF">K503DRAFT_370203</name>
</gene>
<dbReference type="InParanoid" id="A0A1B7MS45"/>
<evidence type="ECO:0008006" key="3">
    <source>
        <dbReference type="Google" id="ProtNLM"/>
    </source>
</evidence>
<protein>
    <recommendedName>
        <fullName evidence="3">Fungal-type protein kinase domain-containing protein</fullName>
    </recommendedName>
</protein>
<dbReference type="EMBL" id="KV448502">
    <property type="protein sequence ID" value="OAX35423.1"/>
    <property type="molecule type" value="Genomic_DNA"/>
</dbReference>
<reference evidence="1 2" key="1">
    <citation type="submission" date="2016-06" db="EMBL/GenBank/DDBJ databases">
        <title>Comparative genomics of the ectomycorrhizal sister species Rhizopogon vinicolor and Rhizopogon vesiculosus (Basidiomycota: Boletales) reveals a divergence of the mating type B locus.</title>
        <authorList>
            <consortium name="DOE Joint Genome Institute"/>
            <person name="Mujic A.B."/>
            <person name="Kuo A."/>
            <person name="Tritt A."/>
            <person name="Lipzen A."/>
            <person name="Chen C."/>
            <person name="Johnson J."/>
            <person name="Sharma A."/>
            <person name="Barry K."/>
            <person name="Grigoriev I.V."/>
            <person name="Spatafora J.W."/>
        </authorList>
    </citation>
    <scope>NUCLEOTIDE SEQUENCE [LARGE SCALE GENOMIC DNA]</scope>
    <source>
        <strain evidence="1 2">AM-OR11-026</strain>
    </source>
</reference>
<dbReference type="OrthoDB" id="5569250at2759"/>
<organism evidence="1 2">
    <name type="scientific">Rhizopogon vinicolor AM-OR11-026</name>
    <dbReference type="NCBI Taxonomy" id="1314800"/>
    <lineage>
        <taxon>Eukaryota</taxon>
        <taxon>Fungi</taxon>
        <taxon>Dikarya</taxon>
        <taxon>Basidiomycota</taxon>
        <taxon>Agaricomycotina</taxon>
        <taxon>Agaricomycetes</taxon>
        <taxon>Agaricomycetidae</taxon>
        <taxon>Boletales</taxon>
        <taxon>Suillineae</taxon>
        <taxon>Rhizopogonaceae</taxon>
        <taxon>Rhizopogon</taxon>
    </lineage>
</organism>
<accession>A0A1B7MS45</accession>
<sequence length="152" mass="16933">MSHTSKGTSTAKIRKALEIDKGQEGSRALYTIVFRKFLPITQLAGHEFLRAWCHAVECHHAIWKNGVHRRDVNPINLIFYYVRGSSGQLVMVSVLNDYDLSSLKNFPRDRGRTTFSRLKSSKAKSSICTSAILNPSSGCLPGSVFGMRMASL</sequence>
<keyword evidence="2" id="KW-1185">Reference proteome</keyword>
<evidence type="ECO:0000313" key="1">
    <source>
        <dbReference type="EMBL" id="OAX35423.1"/>
    </source>
</evidence>
<evidence type="ECO:0000313" key="2">
    <source>
        <dbReference type="Proteomes" id="UP000092154"/>
    </source>
</evidence>